<reference evidence="1" key="1">
    <citation type="submission" date="2024-05" db="EMBL/GenBank/DDBJ databases">
        <authorList>
            <person name="Luo Y.-C."/>
            <person name="Nicholds J."/>
            <person name="Mortimer T."/>
            <person name="Maboni G."/>
        </authorList>
    </citation>
    <scope>NUCLEOTIDE SEQUENCE</scope>
    <source>
        <strain evidence="1">151108</strain>
    </source>
</reference>
<evidence type="ECO:0000313" key="1">
    <source>
        <dbReference type="EMBL" id="XDJ49943.1"/>
    </source>
</evidence>
<dbReference type="InterPro" id="IPR019659">
    <property type="entry name" value="DUF2514"/>
</dbReference>
<name>A0AB39D7J1_9BURK</name>
<dbReference type="Pfam" id="PF10721">
    <property type="entry name" value="DUF2514"/>
    <property type="match status" value="1"/>
</dbReference>
<dbReference type="EMBL" id="CP158255">
    <property type="protein sequence ID" value="XDJ49943.1"/>
    <property type="molecule type" value="Genomic_DNA"/>
</dbReference>
<proteinExistence type="predicted"/>
<sequence>MAEYGVTPAGFVRPRLPEIRVEVIAALRANLRAKGLPDDIETRPDSVMGVLIDTFADREAALWEMGEGVYYAMYPGSASGTSLDRAVAFSGVSRLAAERSKCYVIAYGLQGTPVLAGAQIRNRVTQTLWETAQAVTISALAAADVRLVPTVQNDATYTVTVNGVDYSYTSDAVATIGDILAGLVAALAAGPMQVSSDGSAIRLLAVDIGEAAVSATANLSVATLGSRVLAQTIDPAGEAVEPGDLNTIVTLVDGWQSVTNLVSGSVGRGTETDAELRRRYQTGVFRFGAATLPSIAPNIQREVSGRAAEQRRWTAREEIINDAKTQAAVAAADADRARAASERLRQQVARLRAGPGDPAAAGGSQGQSGADTLDLLVRLLSGLDEAGRDVSGFADHLRVAGLACERACDSLR</sequence>
<organism evidence="1">
    <name type="scientific">Castellaniella ginsengisoli</name>
    <dbReference type="NCBI Taxonomy" id="546114"/>
    <lineage>
        <taxon>Bacteria</taxon>
        <taxon>Pseudomonadati</taxon>
        <taxon>Pseudomonadota</taxon>
        <taxon>Betaproteobacteria</taxon>
        <taxon>Burkholderiales</taxon>
        <taxon>Alcaligenaceae</taxon>
        <taxon>Castellaniella</taxon>
    </lineage>
</organism>
<dbReference type="RefSeq" id="WP_368646853.1">
    <property type="nucleotide sequence ID" value="NZ_CP158255.1"/>
</dbReference>
<protein>
    <submittedName>
        <fullName evidence="1">DUF2514 family protein</fullName>
    </submittedName>
</protein>
<dbReference type="AlphaFoldDB" id="A0AB39D7J1"/>
<gene>
    <name evidence="1" type="ORF">ABRZ09_12040</name>
</gene>
<accession>A0AB39D7J1</accession>